<gene>
    <name evidence="1" type="ORF">HHI36_021714</name>
</gene>
<name>A0ABD2MXK2_9CUCU</name>
<dbReference type="AlphaFoldDB" id="A0ABD2MXK2"/>
<keyword evidence="2" id="KW-1185">Reference proteome</keyword>
<protein>
    <submittedName>
        <fullName evidence="1">Uncharacterized protein</fullName>
    </submittedName>
</protein>
<organism evidence="1 2">
    <name type="scientific">Cryptolaemus montrouzieri</name>
    <dbReference type="NCBI Taxonomy" id="559131"/>
    <lineage>
        <taxon>Eukaryota</taxon>
        <taxon>Metazoa</taxon>
        <taxon>Ecdysozoa</taxon>
        <taxon>Arthropoda</taxon>
        <taxon>Hexapoda</taxon>
        <taxon>Insecta</taxon>
        <taxon>Pterygota</taxon>
        <taxon>Neoptera</taxon>
        <taxon>Endopterygota</taxon>
        <taxon>Coleoptera</taxon>
        <taxon>Polyphaga</taxon>
        <taxon>Cucujiformia</taxon>
        <taxon>Coccinelloidea</taxon>
        <taxon>Coccinellidae</taxon>
        <taxon>Scymninae</taxon>
        <taxon>Scymnini</taxon>
        <taxon>Cryptolaemus</taxon>
    </lineage>
</organism>
<comment type="caution">
    <text evidence="1">The sequence shown here is derived from an EMBL/GenBank/DDBJ whole genome shotgun (WGS) entry which is preliminary data.</text>
</comment>
<dbReference type="Proteomes" id="UP001516400">
    <property type="component" value="Unassembled WGS sequence"/>
</dbReference>
<reference evidence="1 2" key="1">
    <citation type="journal article" date="2021" name="BMC Biol.">
        <title>Horizontally acquired antibacterial genes associated with adaptive radiation of ladybird beetles.</title>
        <authorList>
            <person name="Li H.S."/>
            <person name="Tang X.F."/>
            <person name="Huang Y.H."/>
            <person name="Xu Z.Y."/>
            <person name="Chen M.L."/>
            <person name="Du X.Y."/>
            <person name="Qiu B.Y."/>
            <person name="Chen P.T."/>
            <person name="Zhang W."/>
            <person name="Slipinski A."/>
            <person name="Escalona H.E."/>
            <person name="Waterhouse R.M."/>
            <person name="Zwick A."/>
            <person name="Pang H."/>
        </authorList>
    </citation>
    <scope>NUCLEOTIDE SEQUENCE [LARGE SCALE GENOMIC DNA]</scope>
    <source>
        <strain evidence="1">SYSU2018</strain>
    </source>
</reference>
<proteinExistence type="predicted"/>
<dbReference type="EMBL" id="JABFTP020000042">
    <property type="protein sequence ID" value="KAL3271218.1"/>
    <property type="molecule type" value="Genomic_DNA"/>
</dbReference>
<sequence length="89" mass="10315">MYEFIDNENGKICPEGTIYGSCDLKINDGAIISKIKAELSEEHNESIVDEYFHDEEKILHDGPNSKDYVKEEKVDIEDFTIQKETFKIQ</sequence>
<evidence type="ECO:0000313" key="1">
    <source>
        <dbReference type="EMBL" id="KAL3271218.1"/>
    </source>
</evidence>
<accession>A0ABD2MXK2</accession>
<evidence type="ECO:0000313" key="2">
    <source>
        <dbReference type="Proteomes" id="UP001516400"/>
    </source>
</evidence>